<keyword evidence="3" id="KW-1185">Reference proteome</keyword>
<evidence type="ECO:0000313" key="2">
    <source>
        <dbReference type="EMBL" id="KAK4877884.1"/>
    </source>
</evidence>
<name>A0AAN7P6E1_9COLE</name>
<dbReference type="EMBL" id="JARPUR010000004">
    <property type="protein sequence ID" value="KAK4877884.1"/>
    <property type="molecule type" value="Genomic_DNA"/>
</dbReference>
<comment type="caution">
    <text evidence="2">The sequence shown here is derived from an EMBL/GenBank/DDBJ whole genome shotgun (WGS) entry which is preliminary data.</text>
</comment>
<gene>
    <name evidence="2" type="ORF">RN001_010390</name>
</gene>
<feature type="compositionally biased region" description="Basic and acidic residues" evidence="1">
    <location>
        <begin position="38"/>
        <end position="56"/>
    </location>
</feature>
<dbReference type="AlphaFoldDB" id="A0AAN7P6E1"/>
<sequence>MEEGEQIPFHYNEEIDWGNYKSQDLHSPLHQKLAAAKEIPKNKENKETATSREAAWRSRRRPLPQSGTASVARKYEDLADVRKEVAETHLRILKQFEDYHNRRMKEEQEENRIRKQQEEVLFNLEVEIKKNQLRKLKEN</sequence>
<dbReference type="Proteomes" id="UP001353858">
    <property type="component" value="Unassembled WGS sequence"/>
</dbReference>
<protein>
    <submittedName>
        <fullName evidence="2">Uncharacterized protein</fullName>
    </submittedName>
</protein>
<reference evidence="3" key="1">
    <citation type="submission" date="2023-01" db="EMBL/GenBank/DDBJ databases">
        <title>Key to firefly adult light organ development and bioluminescence: homeobox transcription factors regulate luciferase expression and transportation to peroxisome.</title>
        <authorList>
            <person name="Fu X."/>
        </authorList>
    </citation>
    <scope>NUCLEOTIDE SEQUENCE [LARGE SCALE GENOMIC DNA]</scope>
</reference>
<evidence type="ECO:0000313" key="3">
    <source>
        <dbReference type="Proteomes" id="UP001353858"/>
    </source>
</evidence>
<feature type="region of interest" description="Disordered" evidence="1">
    <location>
        <begin position="36"/>
        <end position="71"/>
    </location>
</feature>
<accession>A0AAN7P6E1</accession>
<proteinExistence type="predicted"/>
<evidence type="ECO:0000256" key="1">
    <source>
        <dbReference type="SAM" id="MobiDB-lite"/>
    </source>
</evidence>
<organism evidence="2 3">
    <name type="scientific">Aquatica leii</name>
    <dbReference type="NCBI Taxonomy" id="1421715"/>
    <lineage>
        <taxon>Eukaryota</taxon>
        <taxon>Metazoa</taxon>
        <taxon>Ecdysozoa</taxon>
        <taxon>Arthropoda</taxon>
        <taxon>Hexapoda</taxon>
        <taxon>Insecta</taxon>
        <taxon>Pterygota</taxon>
        <taxon>Neoptera</taxon>
        <taxon>Endopterygota</taxon>
        <taxon>Coleoptera</taxon>
        <taxon>Polyphaga</taxon>
        <taxon>Elateriformia</taxon>
        <taxon>Elateroidea</taxon>
        <taxon>Lampyridae</taxon>
        <taxon>Luciolinae</taxon>
        <taxon>Aquatica</taxon>
    </lineage>
</organism>